<evidence type="ECO:0000313" key="7">
    <source>
        <dbReference type="EMBL" id="MFD1863647.1"/>
    </source>
</evidence>
<sequence length="397" mass="43193">MTLKLYYENPEMKEAEIEVIHTGKDSRGDYAVLDKTPFYPEGGGQPADTGTIGTVRVLDVQTAEGEIRHYTGERVEAGGYRASLDWNRRWDHMQQHAGQHVLSAIFDDGYGLKTSSFHLGAERVSIDLDAPEISPEILQEAEEAANEVIRRHLPITVQWVSDAQAKAMPLRKPPAVSGEIRLVEIGEVDLNACGGTHPGNTADIGQIKIISTEKSKGGTRVYFLCGGRAASYFRELIRVSDKLVGLLNAPLQELPAAAEAVLDEKTALEKELKEIQSKLLQAEAAMFQPDGDGVIEKEFTNRSVKEVQQLARLVAADFPKAYLLFLVQDASGMRFVCAKGAEAEGDVRDVLKELLALTSGKGGGNAGFVQGGGENSQSSVELSKAFRRVVKNMQGIL</sequence>
<dbReference type="SMART" id="SM00863">
    <property type="entry name" value="tRNA_SAD"/>
    <property type="match status" value="1"/>
</dbReference>
<dbReference type="Pfam" id="PF01411">
    <property type="entry name" value="tRNA-synt_2c"/>
    <property type="match status" value="1"/>
</dbReference>
<gene>
    <name evidence="7" type="ORF">ACFSDB_12020</name>
</gene>
<dbReference type="Gene3D" id="3.10.310.40">
    <property type="match status" value="1"/>
</dbReference>
<evidence type="ECO:0000256" key="5">
    <source>
        <dbReference type="SAM" id="Coils"/>
    </source>
</evidence>
<evidence type="ECO:0000256" key="4">
    <source>
        <dbReference type="ARBA" id="ARBA00022833"/>
    </source>
</evidence>
<evidence type="ECO:0000256" key="3">
    <source>
        <dbReference type="ARBA" id="ARBA00022723"/>
    </source>
</evidence>
<evidence type="ECO:0000259" key="6">
    <source>
        <dbReference type="PROSITE" id="PS50860"/>
    </source>
</evidence>
<protein>
    <submittedName>
        <fullName evidence="7">Alanyl-tRNA editing protein</fullName>
    </submittedName>
</protein>
<dbReference type="PANTHER" id="PTHR43462:SF1">
    <property type="entry name" value="ALANYL-TRNA EDITING PROTEIN AARSD1"/>
    <property type="match status" value="1"/>
</dbReference>
<dbReference type="Proteomes" id="UP001597273">
    <property type="component" value="Unassembled WGS sequence"/>
</dbReference>
<keyword evidence="3" id="KW-0479">Metal-binding</keyword>
<dbReference type="PANTHER" id="PTHR43462">
    <property type="entry name" value="ALANYL-TRNA EDITING PROTEIN"/>
    <property type="match status" value="1"/>
</dbReference>
<dbReference type="InterPro" id="IPR009000">
    <property type="entry name" value="Transl_B-barrel_sf"/>
</dbReference>
<dbReference type="SUPFAM" id="SSF50447">
    <property type="entry name" value="Translation proteins"/>
    <property type="match status" value="1"/>
</dbReference>
<dbReference type="Gene3D" id="2.40.30.130">
    <property type="match status" value="1"/>
</dbReference>
<dbReference type="InterPro" id="IPR012947">
    <property type="entry name" value="tRNA_SAD"/>
</dbReference>
<dbReference type="EMBL" id="JBHUFW010000009">
    <property type="protein sequence ID" value="MFD1863647.1"/>
    <property type="molecule type" value="Genomic_DNA"/>
</dbReference>
<organism evidence="7 8">
    <name type="scientific">Planococcus chinensis</name>
    <dbReference type="NCBI Taxonomy" id="272917"/>
    <lineage>
        <taxon>Bacteria</taxon>
        <taxon>Bacillati</taxon>
        <taxon>Bacillota</taxon>
        <taxon>Bacilli</taxon>
        <taxon>Bacillales</taxon>
        <taxon>Caryophanaceae</taxon>
        <taxon>Planococcus</taxon>
    </lineage>
</organism>
<keyword evidence="5" id="KW-0175">Coiled coil</keyword>
<dbReference type="InterPro" id="IPR018165">
    <property type="entry name" value="Ala-tRNA-synth_IIc_core"/>
</dbReference>
<comment type="caution">
    <text evidence="7">The sequence shown here is derived from an EMBL/GenBank/DDBJ whole genome shotgun (WGS) entry which is preliminary data.</text>
</comment>
<dbReference type="Pfam" id="PF07973">
    <property type="entry name" value="tRNA_SAD"/>
    <property type="match status" value="1"/>
</dbReference>
<name>A0ABW4QJ66_9BACL</name>
<dbReference type="PROSITE" id="PS50860">
    <property type="entry name" value="AA_TRNA_LIGASE_II_ALA"/>
    <property type="match status" value="1"/>
</dbReference>
<dbReference type="RefSeq" id="WP_204893498.1">
    <property type="nucleotide sequence ID" value="NZ_JBHUFW010000009.1"/>
</dbReference>
<dbReference type="InterPro" id="IPR018163">
    <property type="entry name" value="Thr/Ala-tRNA-synth_IIc_edit"/>
</dbReference>
<dbReference type="InterPro" id="IPR018164">
    <property type="entry name" value="Ala-tRNA-synth_IIc_N"/>
</dbReference>
<dbReference type="InterPro" id="IPR051335">
    <property type="entry name" value="Alanyl-tRNA_Editing_Enzymes"/>
</dbReference>
<evidence type="ECO:0000313" key="8">
    <source>
        <dbReference type="Proteomes" id="UP001597273"/>
    </source>
</evidence>
<dbReference type="SUPFAM" id="SSF55186">
    <property type="entry name" value="ThrRS/AlaRS common domain"/>
    <property type="match status" value="1"/>
</dbReference>
<reference evidence="8" key="1">
    <citation type="journal article" date="2019" name="Int. J. Syst. Evol. Microbiol.">
        <title>The Global Catalogue of Microorganisms (GCM) 10K type strain sequencing project: providing services to taxonomists for standard genome sequencing and annotation.</title>
        <authorList>
            <consortium name="The Broad Institute Genomics Platform"/>
            <consortium name="The Broad Institute Genome Sequencing Center for Infectious Disease"/>
            <person name="Wu L."/>
            <person name="Ma J."/>
        </authorList>
    </citation>
    <scope>NUCLEOTIDE SEQUENCE [LARGE SCALE GENOMIC DNA]</scope>
    <source>
        <strain evidence="8">CGMCC 1.15475</strain>
    </source>
</reference>
<evidence type="ECO:0000256" key="2">
    <source>
        <dbReference type="ARBA" id="ARBA00004496"/>
    </source>
</evidence>
<proteinExistence type="predicted"/>
<keyword evidence="8" id="KW-1185">Reference proteome</keyword>
<comment type="subcellular location">
    <subcellularLocation>
        <location evidence="2">Cytoplasm</location>
    </subcellularLocation>
</comment>
<accession>A0ABW4QJ66</accession>
<feature type="domain" description="Alanyl-transfer RNA synthetases family profile" evidence="6">
    <location>
        <begin position="1"/>
        <end position="230"/>
    </location>
</feature>
<evidence type="ECO:0000256" key="1">
    <source>
        <dbReference type="ARBA" id="ARBA00001947"/>
    </source>
</evidence>
<feature type="coiled-coil region" evidence="5">
    <location>
        <begin position="258"/>
        <end position="285"/>
    </location>
</feature>
<comment type="cofactor">
    <cofactor evidence="1">
        <name>Zn(2+)</name>
        <dbReference type="ChEBI" id="CHEBI:29105"/>
    </cofactor>
</comment>
<keyword evidence="4" id="KW-0862">Zinc</keyword>
<dbReference type="Gene3D" id="3.30.980.10">
    <property type="entry name" value="Threonyl-trna Synthetase, Chain A, domain 2"/>
    <property type="match status" value="1"/>
</dbReference>